<dbReference type="SUPFAM" id="SSF48371">
    <property type="entry name" value="ARM repeat"/>
    <property type="match status" value="1"/>
</dbReference>
<dbReference type="Proteomes" id="UP001204833">
    <property type="component" value="Unassembled WGS sequence"/>
</dbReference>
<feature type="domain" description="Tubulin-folding cofactor D ARM repeats" evidence="1">
    <location>
        <begin position="278"/>
        <end position="449"/>
    </location>
</feature>
<dbReference type="PANTHER" id="PTHR12658">
    <property type="entry name" value="BETA-TUBULIN COFACTOR D"/>
    <property type="match status" value="1"/>
</dbReference>
<reference evidence="2 3" key="1">
    <citation type="journal article" date="2022" name="DNA Res.">
        <title>Genome analysis of five recently described species of the CUG-Ser clade uncovers Candida theae as a new hybrid lineage with pathogenic potential in the Candida parapsilosis species complex.</title>
        <authorList>
            <person name="Mixao V."/>
            <person name="Del Olmo V."/>
            <person name="Hegedusova E."/>
            <person name="Saus E."/>
            <person name="Pryszcz L."/>
            <person name="Cillingova A."/>
            <person name="Nosek J."/>
            <person name="Gabaldon T."/>
        </authorList>
    </citation>
    <scope>NUCLEOTIDE SEQUENCE [LARGE SCALE GENOMIC DNA]</scope>
    <source>
        <strain evidence="2 3">CBS 12239</strain>
    </source>
</reference>
<dbReference type="GO" id="GO:0000226">
    <property type="term" value="P:microtubule cytoskeleton organization"/>
    <property type="evidence" value="ECO:0007669"/>
    <property type="project" value="TreeGrafter"/>
</dbReference>
<name>A0AAD5BEU8_9ASCO</name>
<organism evidence="2 3">
    <name type="scientific">Candida theae</name>
    <dbReference type="NCBI Taxonomy" id="1198502"/>
    <lineage>
        <taxon>Eukaryota</taxon>
        <taxon>Fungi</taxon>
        <taxon>Dikarya</taxon>
        <taxon>Ascomycota</taxon>
        <taxon>Saccharomycotina</taxon>
        <taxon>Pichiomycetes</taxon>
        <taxon>Debaryomycetaceae</taxon>
        <taxon>Candida/Lodderomyces clade</taxon>
        <taxon>Candida</taxon>
    </lineage>
</organism>
<protein>
    <recommendedName>
        <fullName evidence="1">Tubulin-folding cofactor D ARM repeats domain-containing protein</fullName>
    </recommendedName>
</protein>
<evidence type="ECO:0000259" key="1">
    <source>
        <dbReference type="Pfam" id="PF25767"/>
    </source>
</evidence>
<dbReference type="AlphaFoldDB" id="A0AAD5BEU8"/>
<dbReference type="GeneID" id="76150761"/>
<dbReference type="EMBL" id="JAIHNG010000118">
    <property type="protein sequence ID" value="KAI5958346.1"/>
    <property type="molecule type" value="Genomic_DNA"/>
</dbReference>
<dbReference type="RefSeq" id="XP_051608937.1">
    <property type="nucleotide sequence ID" value="XM_051752044.1"/>
</dbReference>
<dbReference type="GO" id="GO:0007023">
    <property type="term" value="P:post-chaperonin tubulin folding pathway"/>
    <property type="evidence" value="ECO:0007669"/>
    <property type="project" value="InterPro"/>
</dbReference>
<dbReference type="GO" id="GO:0048487">
    <property type="term" value="F:beta-tubulin binding"/>
    <property type="evidence" value="ECO:0007669"/>
    <property type="project" value="InterPro"/>
</dbReference>
<gene>
    <name evidence="2" type="ORF">KGF57_002702</name>
</gene>
<comment type="caution">
    <text evidence="2">The sequence shown here is derived from an EMBL/GenBank/DDBJ whole genome shotgun (WGS) entry which is preliminary data.</text>
</comment>
<dbReference type="GO" id="GO:0005096">
    <property type="term" value="F:GTPase activator activity"/>
    <property type="evidence" value="ECO:0007669"/>
    <property type="project" value="InterPro"/>
</dbReference>
<dbReference type="GO" id="GO:0007021">
    <property type="term" value="P:tubulin complex assembly"/>
    <property type="evidence" value="ECO:0007669"/>
    <property type="project" value="InterPro"/>
</dbReference>
<dbReference type="InterPro" id="IPR033162">
    <property type="entry name" value="TBCD"/>
</dbReference>
<dbReference type="PANTHER" id="PTHR12658:SF0">
    <property type="entry name" value="TUBULIN-SPECIFIC CHAPERONE D"/>
    <property type="match status" value="1"/>
</dbReference>
<evidence type="ECO:0000313" key="3">
    <source>
        <dbReference type="Proteomes" id="UP001204833"/>
    </source>
</evidence>
<keyword evidence="3" id="KW-1185">Reference proteome</keyword>
<dbReference type="Gene3D" id="1.25.10.10">
    <property type="entry name" value="Leucine-rich Repeat Variant"/>
    <property type="match status" value="1"/>
</dbReference>
<accession>A0AAD5BEU8</accession>
<sequence>MDSLNDQVIKKSPQLQDEIKRLIIELKNAMTLSESDKRLLYQTTSARLVTIINEFELQPKLLEKQLGSYINDLCALFLEDDLAGDAIGNVIYTFAKVCTFKTVALFFSSDVYLFDRLIEKCNDSNEAVRFVSLLWLSNLVLVPFPIETIGNDIRKRLVDGAQISLTTFTNISRTQVAASILYSRLLSRPDCKHLLDSYFERVVTTWPRANSSQKLGTLMIVNKLLKRVELSQEQTKGVYSCIIGDILVSQISNSSLIYSIKVLCKIAVNYIKHGLFENVAEVINNLINDILLSDVTFETNLRYAMAKAMAAIVAQLSFAATNYQSQLVQFIVDLINTDETNVPKIHTTLLTLGYVSLSKNLPMPYQTSCIQLASRFLFFRIPKGTVSIGNQVRDSACFLIWSIVRNLKHSSPLISTVLVNLLQMLVFDELLLKRCSVAVIQEILGRLGSELVNTANQGEFIVNFVSKLGLIRLNQNICYDFIESFYYDIDLSFLVAPLVDVICEQDGNGVYLNKLLQQPEAMELVPKSVIDFNDIVCRLKGANKWHVLFQLDAFEEGYQQFDDFVFDESKLDMIKGYFYSLRYKQLTESDWHNVLNISRHANLFEELKQVISNQDGIPIQEILHYLPHDLNLSRTIFNSRNIDVSQYESLLSLMKDPHVNYAIRANLIDNLAANVPPCFKVQDIYSLFDDYTTTDQGDVGSKVRIATINLVVKNNLIDGTVKLKLIRLSGELMDRIRYLSFKALTGESFSWRRFFLYKLELKEHQCKVEFWKGVAFTTGSVIGNTKIINESFREMLRYGPNDTDFDIWLAFLKRPEKGDKRQAKLVSSVLQLILKLLDANYHFECPVNYHSLFVKCYNLHINTKNSTRVSAILQIFLHISQRCPQLRSRIYGRFLWILTNHPSQELKAFVGEHILFELVDGKDLLSRYELLDWFDITQSDLLFIKSVLE</sequence>
<dbReference type="InterPro" id="IPR011989">
    <property type="entry name" value="ARM-like"/>
</dbReference>
<dbReference type="Pfam" id="PF25767">
    <property type="entry name" value="ARM_TBCD_2nd"/>
    <property type="match status" value="1"/>
</dbReference>
<dbReference type="InterPro" id="IPR058033">
    <property type="entry name" value="ARM_TBCD_2nd"/>
</dbReference>
<dbReference type="Pfam" id="PF23579">
    <property type="entry name" value="ARM_TBCD"/>
    <property type="match status" value="1"/>
</dbReference>
<proteinExistence type="predicted"/>
<dbReference type="InterPro" id="IPR016024">
    <property type="entry name" value="ARM-type_fold"/>
</dbReference>
<evidence type="ECO:0000313" key="2">
    <source>
        <dbReference type="EMBL" id="KAI5958346.1"/>
    </source>
</evidence>